<dbReference type="AlphaFoldDB" id="A0AAV9X5R6"/>
<evidence type="ECO:0000313" key="2">
    <source>
        <dbReference type="EMBL" id="KAK6537331.1"/>
    </source>
</evidence>
<proteinExistence type="predicted"/>
<name>A0AAV9X5R6_9PEZI</name>
<feature type="chain" id="PRO_5043328806" evidence="1">
    <location>
        <begin position="17"/>
        <end position="213"/>
    </location>
</feature>
<feature type="signal peptide" evidence="1">
    <location>
        <begin position="1"/>
        <end position="16"/>
    </location>
</feature>
<dbReference type="Proteomes" id="UP001365542">
    <property type="component" value="Unassembled WGS sequence"/>
</dbReference>
<keyword evidence="3" id="KW-1185">Reference proteome</keyword>
<reference evidence="2 3" key="1">
    <citation type="submission" date="2019-10" db="EMBL/GenBank/DDBJ databases">
        <authorList>
            <person name="Palmer J.M."/>
        </authorList>
    </citation>
    <scope>NUCLEOTIDE SEQUENCE [LARGE SCALE GENOMIC DNA]</scope>
    <source>
        <strain evidence="2 3">TWF694</strain>
    </source>
</reference>
<dbReference type="EMBL" id="JAVHJO010000009">
    <property type="protein sequence ID" value="KAK6537331.1"/>
    <property type="molecule type" value="Genomic_DNA"/>
</dbReference>
<gene>
    <name evidence="2" type="ORF">TWF694_011522</name>
</gene>
<evidence type="ECO:0000313" key="3">
    <source>
        <dbReference type="Proteomes" id="UP001365542"/>
    </source>
</evidence>
<comment type="caution">
    <text evidence="2">The sequence shown here is derived from an EMBL/GenBank/DDBJ whole genome shotgun (WGS) entry which is preliminary data.</text>
</comment>
<sequence length="213" mass="22998">MKYTIALAALTAAVSSMPTPPKPVLMNAGPFSLQIAAPGTALHDQYININPTKNVANGKVMAVAAVSKTPSQRFEIAYESTENGRLVYTPEATPDACKFFLCPSPGTPAGYDKNFGPVEYVRDNMRAMFFSPGSAPTSSSAANGPSDSADDSLKVWTDFQIDYEGFLTLGGESSWWVCPTTYPLGEGDKYMNLWWANGSVSDDRCKQVKVQRA</sequence>
<protein>
    <submittedName>
        <fullName evidence="2">Uncharacterized protein</fullName>
    </submittedName>
</protein>
<keyword evidence="1" id="KW-0732">Signal</keyword>
<evidence type="ECO:0000256" key="1">
    <source>
        <dbReference type="SAM" id="SignalP"/>
    </source>
</evidence>
<organism evidence="2 3">
    <name type="scientific">Orbilia ellipsospora</name>
    <dbReference type="NCBI Taxonomy" id="2528407"/>
    <lineage>
        <taxon>Eukaryota</taxon>
        <taxon>Fungi</taxon>
        <taxon>Dikarya</taxon>
        <taxon>Ascomycota</taxon>
        <taxon>Pezizomycotina</taxon>
        <taxon>Orbiliomycetes</taxon>
        <taxon>Orbiliales</taxon>
        <taxon>Orbiliaceae</taxon>
        <taxon>Orbilia</taxon>
    </lineage>
</organism>
<accession>A0AAV9X5R6</accession>